<dbReference type="SUPFAM" id="SSF48403">
    <property type="entry name" value="Ankyrin repeat"/>
    <property type="match status" value="1"/>
</dbReference>
<organism evidence="2 3">
    <name type="scientific">Exserohilum turcicum (strain 28A)</name>
    <name type="common">Northern leaf blight fungus</name>
    <name type="synonym">Setosphaeria turcica</name>
    <dbReference type="NCBI Taxonomy" id="671987"/>
    <lineage>
        <taxon>Eukaryota</taxon>
        <taxon>Fungi</taxon>
        <taxon>Dikarya</taxon>
        <taxon>Ascomycota</taxon>
        <taxon>Pezizomycotina</taxon>
        <taxon>Dothideomycetes</taxon>
        <taxon>Pleosporomycetidae</taxon>
        <taxon>Pleosporales</taxon>
        <taxon>Pleosporineae</taxon>
        <taxon>Pleosporaceae</taxon>
        <taxon>Exserohilum</taxon>
    </lineage>
</organism>
<evidence type="ECO:0008006" key="4">
    <source>
        <dbReference type="Google" id="ProtNLM"/>
    </source>
</evidence>
<evidence type="ECO:0000313" key="2">
    <source>
        <dbReference type="EMBL" id="EOA84691.1"/>
    </source>
</evidence>
<reference evidence="2 3" key="1">
    <citation type="journal article" date="2012" name="PLoS Pathog.">
        <title>Diverse lifestyles and strategies of plant pathogenesis encoded in the genomes of eighteen Dothideomycetes fungi.</title>
        <authorList>
            <person name="Ohm R.A."/>
            <person name="Feau N."/>
            <person name="Henrissat B."/>
            <person name="Schoch C.L."/>
            <person name="Horwitz B.A."/>
            <person name="Barry K.W."/>
            <person name="Condon B.J."/>
            <person name="Copeland A.C."/>
            <person name="Dhillon B."/>
            <person name="Glaser F."/>
            <person name="Hesse C.N."/>
            <person name="Kosti I."/>
            <person name="LaButti K."/>
            <person name="Lindquist E.A."/>
            <person name="Lucas S."/>
            <person name="Salamov A.A."/>
            <person name="Bradshaw R.E."/>
            <person name="Ciuffetti L."/>
            <person name="Hamelin R.C."/>
            <person name="Kema G.H.J."/>
            <person name="Lawrence C."/>
            <person name="Scott J.A."/>
            <person name="Spatafora J.W."/>
            <person name="Turgeon B.G."/>
            <person name="de Wit P.J.G.M."/>
            <person name="Zhong S."/>
            <person name="Goodwin S.B."/>
            <person name="Grigoriev I.V."/>
        </authorList>
    </citation>
    <scope>NUCLEOTIDE SEQUENCE [LARGE SCALE GENOMIC DNA]</scope>
    <source>
        <strain evidence="3">28A</strain>
    </source>
</reference>
<sequence>MQLDKALYKATDNKHLETVKLLLEFGADPDTEGPIYGFALAASAYDGTMEIMKALLAKGADVNKRGGDYGTCLQAAAWFGDADNVKLLLDHGAKTNTDPIGYYGHELQAAVHTGDEATI</sequence>
<keyword evidence="1" id="KW-0040">ANK repeat</keyword>
<reference evidence="2 3" key="2">
    <citation type="journal article" date="2013" name="PLoS Genet.">
        <title>Comparative genome structure, secondary metabolite, and effector coding capacity across Cochliobolus pathogens.</title>
        <authorList>
            <person name="Condon B.J."/>
            <person name="Leng Y."/>
            <person name="Wu D."/>
            <person name="Bushley K.E."/>
            <person name="Ohm R.A."/>
            <person name="Otillar R."/>
            <person name="Martin J."/>
            <person name="Schackwitz W."/>
            <person name="Grimwood J."/>
            <person name="MohdZainudin N."/>
            <person name="Xue C."/>
            <person name="Wang R."/>
            <person name="Manning V.A."/>
            <person name="Dhillon B."/>
            <person name="Tu Z.J."/>
            <person name="Steffenson B.J."/>
            <person name="Salamov A."/>
            <person name="Sun H."/>
            <person name="Lowry S."/>
            <person name="LaButti K."/>
            <person name="Han J."/>
            <person name="Copeland A."/>
            <person name="Lindquist E."/>
            <person name="Barry K."/>
            <person name="Schmutz J."/>
            <person name="Baker S.E."/>
            <person name="Ciuffetti L.M."/>
            <person name="Grigoriev I.V."/>
            <person name="Zhong S."/>
            <person name="Turgeon B.G."/>
        </authorList>
    </citation>
    <scope>NUCLEOTIDE SEQUENCE [LARGE SCALE GENOMIC DNA]</scope>
    <source>
        <strain evidence="3">28A</strain>
    </source>
</reference>
<dbReference type="PROSITE" id="PS50088">
    <property type="entry name" value="ANK_REPEAT"/>
    <property type="match status" value="1"/>
</dbReference>
<feature type="repeat" description="ANK" evidence="1">
    <location>
        <begin position="2"/>
        <end position="34"/>
    </location>
</feature>
<dbReference type="OrthoDB" id="427518at2759"/>
<feature type="non-terminal residue" evidence="2">
    <location>
        <position position="119"/>
    </location>
</feature>
<dbReference type="Gene3D" id="1.25.40.20">
    <property type="entry name" value="Ankyrin repeat-containing domain"/>
    <property type="match status" value="1"/>
</dbReference>
<gene>
    <name evidence="2" type="ORF">SETTUDRAFT_171758</name>
</gene>
<dbReference type="RefSeq" id="XP_008027261.1">
    <property type="nucleotide sequence ID" value="XM_008029070.1"/>
</dbReference>
<evidence type="ECO:0000313" key="3">
    <source>
        <dbReference type="Proteomes" id="UP000016935"/>
    </source>
</evidence>
<dbReference type="STRING" id="671987.R0IID9"/>
<keyword evidence="3" id="KW-1185">Reference proteome</keyword>
<dbReference type="Proteomes" id="UP000016935">
    <property type="component" value="Unassembled WGS sequence"/>
</dbReference>
<dbReference type="Pfam" id="PF12796">
    <property type="entry name" value="Ank_2"/>
    <property type="match status" value="1"/>
</dbReference>
<name>R0IID9_EXST2</name>
<protein>
    <recommendedName>
        <fullName evidence="4">Ankyrin repeat domain-containing protein</fullName>
    </recommendedName>
</protein>
<dbReference type="HOGENOM" id="CLU_000134_18_5_1"/>
<dbReference type="InterPro" id="IPR002110">
    <property type="entry name" value="Ankyrin_rpt"/>
</dbReference>
<evidence type="ECO:0000256" key="1">
    <source>
        <dbReference type="PROSITE-ProRule" id="PRU00023"/>
    </source>
</evidence>
<accession>R0IID9</accession>
<dbReference type="SMART" id="SM00248">
    <property type="entry name" value="ANK"/>
    <property type="match status" value="3"/>
</dbReference>
<dbReference type="PANTHER" id="PTHR22677:SF4">
    <property type="entry name" value="USHER SYNDROME TYPE-1G PROTEIN-LIKE PROTEIN"/>
    <property type="match status" value="1"/>
</dbReference>
<dbReference type="EMBL" id="KB908703">
    <property type="protein sequence ID" value="EOA84691.1"/>
    <property type="molecule type" value="Genomic_DNA"/>
</dbReference>
<dbReference type="InterPro" id="IPR039323">
    <property type="entry name" value="ANKRD_45/46/60"/>
</dbReference>
<dbReference type="PANTHER" id="PTHR22677">
    <property type="entry name" value="ANKYRIN REPEAT DOMAIN-CONTAINING PROTEIN 60"/>
    <property type="match status" value="1"/>
</dbReference>
<proteinExistence type="predicted"/>
<dbReference type="GeneID" id="19401127"/>
<dbReference type="AlphaFoldDB" id="R0IID9"/>
<dbReference type="InterPro" id="IPR036770">
    <property type="entry name" value="Ankyrin_rpt-contain_sf"/>
</dbReference>